<keyword evidence="1" id="KW-0812">Transmembrane</keyword>
<organism evidence="2 3">
    <name type="scientific">Thermodesulfovibrio yellowstonii</name>
    <dbReference type="NCBI Taxonomy" id="28262"/>
    <lineage>
        <taxon>Bacteria</taxon>
        <taxon>Pseudomonadati</taxon>
        <taxon>Nitrospirota</taxon>
        <taxon>Thermodesulfovibrionia</taxon>
        <taxon>Thermodesulfovibrionales</taxon>
        <taxon>Thermodesulfovibrionaceae</taxon>
        <taxon>Thermodesulfovibrio</taxon>
    </lineage>
</organism>
<keyword evidence="3" id="KW-1185">Reference proteome</keyword>
<reference evidence="2" key="1">
    <citation type="submission" date="2022-12" db="EMBL/GenBank/DDBJ databases">
        <title>Reference genome sequencing for broad-spectrum identification of bacterial and archaeal isolates by mass spectrometry.</title>
        <authorList>
            <person name="Sekiguchi Y."/>
            <person name="Tourlousse D.M."/>
        </authorList>
    </citation>
    <scope>NUCLEOTIDE SEQUENCE</scope>
    <source>
        <strain evidence="2">TSL-P1</strain>
    </source>
</reference>
<gene>
    <name evidence="2" type="ORF">TISLANDTSLP1_10480</name>
</gene>
<feature type="transmembrane region" description="Helical" evidence="1">
    <location>
        <begin position="26"/>
        <end position="47"/>
    </location>
</feature>
<evidence type="ECO:0000313" key="2">
    <source>
        <dbReference type="EMBL" id="GLI53355.1"/>
    </source>
</evidence>
<dbReference type="AlphaFoldDB" id="A0A9W6GG51"/>
<feature type="transmembrane region" description="Helical" evidence="1">
    <location>
        <begin position="79"/>
        <end position="99"/>
    </location>
</feature>
<name>A0A9W6GG51_9BACT</name>
<dbReference type="Proteomes" id="UP001144297">
    <property type="component" value="Unassembled WGS sequence"/>
</dbReference>
<proteinExistence type="predicted"/>
<protein>
    <submittedName>
        <fullName evidence="2">Uncharacterized protein</fullName>
    </submittedName>
</protein>
<accession>A0A9W6GG51</accession>
<sequence length="137" mass="16301">MYKQSKAYKGFEAWIHQLQMSFKMHLYTFIIILVLQMIIPALYLVIFRFDIIKLIGEVFIGFHVHLWLKALSLLFKKGFLIFILATPIWLLYPVLLARFKAKSREIIKDRHLRGSKLISDDELRKIVINDIQIGRRL</sequence>
<evidence type="ECO:0000256" key="1">
    <source>
        <dbReference type="SAM" id="Phobius"/>
    </source>
</evidence>
<keyword evidence="1" id="KW-1133">Transmembrane helix</keyword>
<dbReference type="EMBL" id="BSDX01000001">
    <property type="protein sequence ID" value="GLI53355.1"/>
    <property type="molecule type" value="Genomic_DNA"/>
</dbReference>
<comment type="caution">
    <text evidence="2">The sequence shown here is derived from an EMBL/GenBank/DDBJ whole genome shotgun (WGS) entry which is preliminary data.</text>
</comment>
<evidence type="ECO:0000313" key="3">
    <source>
        <dbReference type="Proteomes" id="UP001144297"/>
    </source>
</evidence>
<keyword evidence="1" id="KW-0472">Membrane</keyword>